<name>A0A6M0H388_9CLOT</name>
<comment type="caution">
    <text evidence="1">The sequence shown here is derived from an EMBL/GenBank/DDBJ whole genome shotgun (WGS) entry which is preliminary data.</text>
</comment>
<evidence type="ECO:0000313" key="1">
    <source>
        <dbReference type="EMBL" id="NEU04092.1"/>
    </source>
</evidence>
<proteinExistence type="predicted"/>
<evidence type="ECO:0000313" key="2">
    <source>
        <dbReference type="Proteomes" id="UP000481872"/>
    </source>
</evidence>
<dbReference type="RefSeq" id="WP_061996414.1">
    <property type="nucleotide sequence ID" value="NZ_JAAGPU010000005.1"/>
</dbReference>
<dbReference type="AlphaFoldDB" id="A0A6M0H388"/>
<gene>
    <name evidence="1" type="ORF">G3M99_04320</name>
</gene>
<reference evidence="1 2" key="1">
    <citation type="submission" date="2020-02" db="EMBL/GenBank/DDBJ databases">
        <title>Genome assembly of a novel Clostridium senegalense strain.</title>
        <authorList>
            <person name="Gupta T.B."/>
            <person name="Jauregui R."/>
            <person name="Maclean P."/>
            <person name="Nawarathana A."/>
            <person name="Brightwell G."/>
        </authorList>
    </citation>
    <scope>NUCLEOTIDE SEQUENCE [LARGE SCALE GENOMIC DNA]</scope>
    <source>
        <strain evidence="1 2">AGRFS4</strain>
    </source>
</reference>
<accession>A0A6M0H388</accession>
<dbReference type="Proteomes" id="UP000481872">
    <property type="component" value="Unassembled WGS sequence"/>
</dbReference>
<organism evidence="1 2">
    <name type="scientific">Clostridium senegalense</name>
    <dbReference type="NCBI Taxonomy" id="1465809"/>
    <lineage>
        <taxon>Bacteria</taxon>
        <taxon>Bacillati</taxon>
        <taxon>Bacillota</taxon>
        <taxon>Clostridia</taxon>
        <taxon>Eubacteriales</taxon>
        <taxon>Clostridiaceae</taxon>
        <taxon>Clostridium</taxon>
    </lineage>
</organism>
<keyword evidence="2" id="KW-1185">Reference proteome</keyword>
<dbReference type="EMBL" id="JAAGPU010000005">
    <property type="protein sequence ID" value="NEU04092.1"/>
    <property type="molecule type" value="Genomic_DNA"/>
</dbReference>
<sequence length="138" mass="15842">MDRLDINIINKKNTSLHFEFIKNGEKEEAALTSIEGLAHFGLGRKESDTIAVDGAGENTFPVITKKEGPLKGYSYGMVVGIYFYKDNENRNKDANFTYKDVLFTDMLDLDEIKIYYNITNYNLNVVIFREEQCLYSSI</sequence>
<protein>
    <submittedName>
        <fullName evidence="1">Uncharacterized protein</fullName>
    </submittedName>
</protein>